<dbReference type="InterPro" id="IPR051047">
    <property type="entry name" value="AccD/PCCB"/>
</dbReference>
<feature type="domain" description="CoA carboxyltransferase C-terminal" evidence="3">
    <location>
        <begin position="270"/>
        <end position="509"/>
    </location>
</feature>
<dbReference type="InterPro" id="IPR029045">
    <property type="entry name" value="ClpP/crotonase-like_dom_sf"/>
</dbReference>
<comment type="caution">
    <text evidence="4">The sequence shown here is derived from an EMBL/GenBank/DDBJ whole genome shotgun (WGS) entry which is preliminary data.</text>
</comment>
<dbReference type="InterPro" id="IPR034733">
    <property type="entry name" value="AcCoA_carboxyl_beta"/>
</dbReference>
<dbReference type="EMBL" id="JAKGSI010000001">
    <property type="protein sequence ID" value="MCF4006035.1"/>
    <property type="molecule type" value="Genomic_DNA"/>
</dbReference>
<accession>A0A9X1TXG1</accession>
<dbReference type="RefSeq" id="WP_236117812.1">
    <property type="nucleotide sequence ID" value="NZ_JAKGSI010000001.1"/>
</dbReference>
<reference evidence="4" key="1">
    <citation type="submission" date="2022-01" db="EMBL/GenBank/DDBJ databases">
        <title>Corynebacterium sp. nov isolated from isolated from the feces of the greater white-fronted geese (Anser albifrons) at Poyang Lake, PR China.</title>
        <authorList>
            <person name="Liu Q."/>
        </authorList>
    </citation>
    <scope>NUCLEOTIDE SEQUENCE</scope>
    <source>
        <strain evidence="4">JCM 32435</strain>
    </source>
</reference>
<feature type="domain" description="CoA carboxyltransferase N-terminal" evidence="2">
    <location>
        <begin position="11"/>
        <end position="267"/>
    </location>
</feature>
<dbReference type="Pfam" id="PF01039">
    <property type="entry name" value="Carboxyl_trans"/>
    <property type="match status" value="1"/>
</dbReference>
<dbReference type="PANTHER" id="PTHR43842">
    <property type="entry name" value="PROPIONYL-COA CARBOXYLASE BETA CHAIN"/>
    <property type="match status" value="1"/>
</dbReference>
<proteinExistence type="inferred from homology"/>
<sequence>MTAADIDLKTTAGKIADLSSRLKEAHAPLGEESIEHIHAAGRSTARERIEALLDEGSFVEIDALARHRATDFAADKQRPATDGVVAGYGTVEGRKVCVFAQDGTIFDGQMGEVHGEKIIKVIELAAKTGVPLIGFHEGAGARLVEGIVPLAMQARILRLLTRASGLVPHIAVLSGETSGAQAFIPSLADILVMVGEEASLHLTEPDVVRTVTGVETDALGLGGPEVHLRESGTAHLSAGSDSEATDTLRDLLSRLPVNNRALAPRVEGGVEESAAAELDALIPDSSSAPYDMKDVLRRVVDDGDLLELQAEYAPNIITALARIDGRSVGIVANQPTEVAGCLNDQAAAKAARFLRTMDSFNLPIVEFVDVPGFQPALEEEHGTVLRRGASLAYAYAEAEVGKVTVIVRRAMGPGYVLMGSKDLGADLVYAWPTAEIAAQEASGAVRTLYRSELEKAARQGKDTDEMMRSYEQEYAEKYVGPYIAAERGLVDAVIPPSETRKHLIDGLELLDRKISYPPAKKHGNMPL</sequence>
<dbReference type="Proteomes" id="UP001139336">
    <property type="component" value="Unassembled WGS sequence"/>
</dbReference>
<dbReference type="Gene3D" id="3.90.226.10">
    <property type="entry name" value="2-enoyl-CoA Hydratase, Chain A, domain 1"/>
    <property type="match status" value="2"/>
</dbReference>
<dbReference type="AlphaFoldDB" id="A0A9X1TXG1"/>
<evidence type="ECO:0000313" key="5">
    <source>
        <dbReference type="Proteomes" id="UP001139336"/>
    </source>
</evidence>
<dbReference type="InterPro" id="IPR011763">
    <property type="entry name" value="COA_CT_C"/>
</dbReference>
<gene>
    <name evidence="4" type="ORF">L1O03_02430</name>
</gene>
<organism evidence="4 5">
    <name type="scientific">Corynebacterium uropygiale</name>
    <dbReference type="NCBI Taxonomy" id="1775911"/>
    <lineage>
        <taxon>Bacteria</taxon>
        <taxon>Bacillati</taxon>
        <taxon>Actinomycetota</taxon>
        <taxon>Actinomycetes</taxon>
        <taxon>Mycobacteriales</taxon>
        <taxon>Corynebacteriaceae</taxon>
        <taxon>Corynebacterium</taxon>
    </lineage>
</organism>
<protein>
    <submittedName>
        <fullName evidence="4">Acyl-CoA carboxylase subunit beta</fullName>
    </submittedName>
</protein>
<dbReference type="GO" id="GO:0009317">
    <property type="term" value="C:acetyl-CoA carboxylase complex"/>
    <property type="evidence" value="ECO:0007669"/>
    <property type="project" value="TreeGrafter"/>
</dbReference>
<dbReference type="PANTHER" id="PTHR43842:SF2">
    <property type="entry name" value="PROPIONYL-COA CARBOXYLASE BETA CHAIN, MITOCHONDRIAL"/>
    <property type="match status" value="1"/>
</dbReference>
<dbReference type="PROSITE" id="PS50989">
    <property type="entry name" value="COA_CT_CTER"/>
    <property type="match status" value="1"/>
</dbReference>
<evidence type="ECO:0000259" key="3">
    <source>
        <dbReference type="PROSITE" id="PS50989"/>
    </source>
</evidence>
<keyword evidence="5" id="KW-1185">Reference proteome</keyword>
<dbReference type="InterPro" id="IPR011762">
    <property type="entry name" value="COA_CT_N"/>
</dbReference>
<evidence type="ECO:0000256" key="1">
    <source>
        <dbReference type="ARBA" id="ARBA00006102"/>
    </source>
</evidence>
<dbReference type="PROSITE" id="PS50980">
    <property type="entry name" value="COA_CT_NTER"/>
    <property type="match status" value="1"/>
</dbReference>
<dbReference type="SUPFAM" id="SSF52096">
    <property type="entry name" value="ClpP/crotonase"/>
    <property type="match status" value="2"/>
</dbReference>
<comment type="similarity">
    <text evidence="1">Belongs to the AccD/PCCB family.</text>
</comment>
<evidence type="ECO:0000313" key="4">
    <source>
        <dbReference type="EMBL" id="MCF4006035.1"/>
    </source>
</evidence>
<evidence type="ECO:0000259" key="2">
    <source>
        <dbReference type="PROSITE" id="PS50980"/>
    </source>
</evidence>
<name>A0A9X1TXG1_9CORY</name>
<dbReference type="GO" id="GO:0004658">
    <property type="term" value="F:propionyl-CoA carboxylase activity"/>
    <property type="evidence" value="ECO:0007669"/>
    <property type="project" value="TreeGrafter"/>
</dbReference>